<dbReference type="RefSeq" id="WP_344115064.1">
    <property type="nucleotide sequence ID" value="NZ_BAAABW010000001.1"/>
</dbReference>
<reference evidence="2 3" key="1">
    <citation type="journal article" date="2019" name="Int. J. Syst. Evol. Microbiol.">
        <title>The Global Catalogue of Microorganisms (GCM) 10K type strain sequencing project: providing services to taxonomists for standard genome sequencing and annotation.</title>
        <authorList>
            <consortium name="The Broad Institute Genomics Platform"/>
            <consortium name="The Broad Institute Genome Sequencing Center for Infectious Disease"/>
            <person name="Wu L."/>
            <person name="Ma J."/>
        </authorList>
    </citation>
    <scope>NUCLEOTIDE SEQUENCE [LARGE SCALE GENOMIC DNA]</scope>
    <source>
        <strain evidence="2 3">JCM 4565</strain>
    </source>
</reference>
<dbReference type="EMBL" id="BAAABW010000001">
    <property type="protein sequence ID" value="GAA0329630.1"/>
    <property type="molecule type" value="Genomic_DNA"/>
</dbReference>
<proteinExistence type="predicted"/>
<dbReference type="InterPro" id="IPR005031">
    <property type="entry name" value="COQ10_START"/>
</dbReference>
<dbReference type="SUPFAM" id="SSF55961">
    <property type="entry name" value="Bet v1-like"/>
    <property type="match status" value="2"/>
</dbReference>
<sequence length="315" mass="34702">MSAVTPHRLHRVEHTRTVDAPASALYDLVADVTRWPAVFEPTVAVRHLERSEGAERFEIWATVGGEVAHWTSRRTLDAARRYVHFRQEHSTPPVTSMSGGWLFRELPGGRTEVVLRHRFTLADDSPAALAALTTALDTNSGRELAALARVAELGHPVDDIVFSFTDTVPLKTTATEAYTFVARSDLWPRHLPHVARVDLTEPRPGIQHMEMDTTTADGSAHTTRSIRVCDSPRWIAYKQQLPPALLTGHSGEWTFTDSPTDPVATARHTVALSPEGVRTVLGPDATLAQARTYIREALGRNSMTTLERAGSVQSV</sequence>
<comment type="caution">
    <text evidence="2">The sequence shown here is derived from an EMBL/GenBank/DDBJ whole genome shotgun (WGS) entry which is preliminary data.</text>
</comment>
<evidence type="ECO:0000259" key="1">
    <source>
        <dbReference type="Pfam" id="PF03364"/>
    </source>
</evidence>
<keyword evidence="3" id="KW-1185">Reference proteome</keyword>
<evidence type="ECO:0000313" key="3">
    <source>
        <dbReference type="Proteomes" id="UP001500063"/>
    </source>
</evidence>
<feature type="domain" description="Coenzyme Q-binding protein COQ10 START" evidence="1">
    <location>
        <begin position="18"/>
        <end position="128"/>
    </location>
</feature>
<dbReference type="Gene3D" id="3.30.530.20">
    <property type="match status" value="2"/>
</dbReference>
<dbReference type="Proteomes" id="UP001500063">
    <property type="component" value="Unassembled WGS sequence"/>
</dbReference>
<protein>
    <submittedName>
        <fullName evidence="2">SRPBCC family protein</fullName>
    </submittedName>
</protein>
<dbReference type="Pfam" id="PF03364">
    <property type="entry name" value="Polyketide_cyc"/>
    <property type="match status" value="1"/>
</dbReference>
<evidence type="ECO:0000313" key="2">
    <source>
        <dbReference type="EMBL" id="GAA0329630.1"/>
    </source>
</evidence>
<name>A0ABN0WA90_9ACTN</name>
<dbReference type="InterPro" id="IPR023393">
    <property type="entry name" value="START-like_dom_sf"/>
</dbReference>
<dbReference type="CDD" id="cd08861">
    <property type="entry name" value="OtcD1_ARO-CYC_like"/>
    <property type="match status" value="2"/>
</dbReference>
<organism evidence="2 3">
    <name type="scientific">Streptomyces blastmyceticus</name>
    <dbReference type="NCBI Taxonomy" id="68180"/>
    <lineage>
        <taxon>Bacteria</taxon>
        <taxon>Bacillati</taxon>
        <taxon>Actinomycetota</taxon>
        <taxon>Actinomycetes</taxon>
        <taxon>Kitasatosporales</taxon>
        <taxon>Streptomycetaceae</taxon>
        <taxon>Streptomyces</taxon>
    </lineage>
</organism>
<gene>
    <name evidence="2" type="ORF">GCM10010319_02100</name>
</gene>
<accession>A0ABN0WA90</accession>